<dbReference type="AlphaFoldDB" id="A0A2U2EDQ0"/>
<organism evidence="2 3">
    <name type="scientific">Agathobacter rectalis</name>
    <dbReference type="NCBI Taxonomy" id="39491"/>
    <lineage>
        <taxon>Bacteria</taxon>
        <taxon>Bacillati</taxon>
        <taxon>Bacillota</taxon>
        <taxon>Clostridia</taxon>
        <taxon>Lachnospirales</taxon>
        <taxon>Lachnospiraceae</taxon>
        <taxon>Agathobacter</taxon>
    </lineage>
</organism>
<dbReference type="RefSeq" id="WP_158272457.1">
    <property type="nucleotide sequence ID" value="NZ_JRFS01000041.1"/>
</dbReference>
<evidence type="ECO:0000313" key="3">
    <source>
        <dbReference type="Proteomes" id="UP000245905"/>
    </source>
</evidence>
<protein>
    <recommendedName>
        <fullName evidence="1">T-Q ester bond containing domain-containing protein</fullName>
    </recommendedName>
</protein>
<dbReference type="EMBL" id="JRFS01000041">
    <property type="protein sequence ID" value="PWE82621.1"/>
    <property type="molecule type" value="Genomic_DNA"/>
</dbReference>
<comment type="caution">
    <text evidence="2">The sequence shown here is derived from an EMBL/GenBank/DDBJ whole genome shotgun (WGS) entry which is preliminary data.</text>
</comment>
<dbReference type="NCBIfam" id="NF033903">
    <property type="entry name" value="VaFE_rpt"/>
    <property type="match status" value="2"/>
</dbReference>
<feature type="domain" description="T-Q ester bond containing" evidence="1">
    <location>
        <begin position="1"/>
        <end position="93"/>
    </location>
</feature>
<dbReference type="InterPro" id="IPR041100">
    <property type="entry name" value="TQ"/>
</dbReference>
<dbReference type="Proteomes" id="UP000245905">
    <property type="component" value="Unassembled WGS sequence"/>
</dbReference>
<evidence type="ECO:0000259" key="1">
    <source>
        <dbReference type="Pfam" id="PF18202"/>
    </source>
</evidence>
<dbReference type="Pfam" id="PF18202">
    <property type="entry name" value="TQ"/>
    <property type="match status" value="2"/>
</dbReference>
<accession>A0A2U2EDQ0</accession>
<sequence>TVAYRNLVPGKTYTVSGTLMDQRTGKAVTVNGKSVTSSADFTPDTADGETKVDFHFNTKGLDDTTVVVFEKIFYGKAEIAAHENINDKGQTIYIPSVKTTAIDKKTATKLTLAEKDIHIVDKVAYRNLVPGEKYTVTGTAIDKTTGETLKDDAGKDVTAKASFKAEKANGTVDVEFVFDGSTLAGKTVVMYENIYYNNKLVG</sequence>
<feature type="domain" description="T-Q ester bond containing" evidence="1">
    <location>
        <begin position="95"/>
        <end position="197"/>
    </location>
</feature>
<name>A0A2U2EDQ0_9FIRM</name>
<evidence type="ECO:0000313" key="2">
    <source>
        <dbReference type="EMBL" id="PWE82621.1"/>
    </source>
</evidence>
<reference evidence="2 3" key="1">
    <citation type="submission" date="2014-09" db="EMBL/GenBank/DDBJ databases">
        <title>Butyrate-producing bacteria isolated from human gut.</title>
        <authorList>
            <person name="Zhang Q."/>
            <person name="Zhao L."/>
        </authorList>
    </citation>
    <scope>NUCLEOTIDE SEQUENCE [LARGE SCALE GENOMIC DNA]</scope>
    <source>
        <strain evidence="2 3">R22</strain>
    </source>
</reference>
<gene>
    <name evidence="2" type="ORF">LD38_14690</name>
</gene>
<feature type="non-terminal residue" evidence="2">
    <location>
        <position position="202"/>
    </location>
</feature>
<dbReference type="Gene3D" id="2.60.40.3930">
    <property type="match status" value="2"/>
</dbReference>
<feature type="non-terminal residue" evidence="2">
    <location>
        <position position="1"/>
    </location>
</feature>
<proteinExistence type="predicted"/>